<comment type="caution">
    <text evidence="5">The sequence shown here is derived from an EMBL/GenBank/DDBJ whole genome shotgun (WGS) entry which is preliminary data.</text>
</comment>
<evidence type="ECO:0000313" key="5">
    <source>
        <dbReference type="EMBL" id="NKY17940.1"/>
    </source>
</evidence>
<reference evidence="5 6" key="1">
    <citation type="submission" date="2020-04" db="EMBL/GenBank/DDBJ databases">
        <title>MicrobeNet Type strains.</title>
        <authorList>
            <person name="Nicholson A.C."/>
        </authorList>
    </citation>
    <scope>NUCLEOTIDE SEQUENCE [LARGE SCALE GENOMIC DNA]</scope>
    <source>
        <strain evidence="5 6">DSM 44113</strain>
    </source>
</reference>
<dbReference type="PANTHER" id="PTHR33744:SF1">
    <property type="entry name" value="DNA-BINDING TRANSCRIPTIONAL ACTIVATOR ADER"/>
    <property type="match status" value="1"/>
</dbReference>
<dbReference type="Pfam" id="PF14361">
    <property type="entry name" value="RsbRD_N"/>
    <property type="match status" value="1"/>
</dbReference>
<dbReference type="Pfam" id="PF17853">
    <property type="entry name" value="GGDEF_2"/>
    <property type="match status" value="1"/>
</dbReference>
<feature type="domain" description="RsbT co-antagonist protein RsbRD N-terminal" evidence="3">
    <location>
        <begin position="59"/>
        <end position="194"/>
    </location>
</feature>
<proteinExistence type="inferred from homology"/>
<dbReference type="PANTHER" id="PTHR33744">
    <property type="entry name" value="CARBOHYDRATE DIACID REGULATOR"/>
    <property type="match status" value="1"/>
</dbReference>
<name>A0A846X1Y9_9ACTN</name>
<dbReference type="Proteomes" id="UP000582646">
    <property type="component" value="Unassembled WGS sequence"/>
</dbReference>
<dbReference type="AlphaFoldDB" id="A0A846X1Y9"/>
<dbReference type="InterPro" id="IPR041522">
    <property type="entry name" value="CdaR_GGDEF"/>
</dbReference>
<sequence>MSRSLGRVGGGFELLRSPRRATRGEIGYAGGRKAAQSAAVSEVEIAQIQEALIARMSDVTVAVAASIRADIPFYGASDRVSDEFLAESVRDNLTYMVDALTAPSFDTAPAAATGRSRAELGVPLAAVMHAYRIGVHRMWQEVMAIAEEQPGLSKQSLLAAAQHMWEAQDQFVDAMAGAHRDRTTEQALDDAAERAALAEYLLQGRIPSDQSLWEIATLLRLPTTGPYLAVAAATTEVGKQPLPGIVDRLRAIDVYSAWRLLPDQQIGVVHAPTVAVRTAVIDLLRRIATARVGVSAPFSELRDTPHGLNFARRELVGPGTGVSVFDGSVLGTAAIAAPETTVDLARAVLRKLHALPAEDRDPLFATFRAWVAHDGNVKDASAELFVHPNTVRHRLRRIEQLTDRSINAPREVAELCLAFEVDARVRLQIDAPRDGTA</sequence>
<keyword evidence="6" id="KW-1185">Reference proteome</keyword>
<evidence type="ECO:0000259" key="3">
    <source>
        <dbReference type="Pfam" id="PF14361"/>
    </source>
</evidence>
<dbReference type="InterPro" id="IPR051448">
    <property type="entry name" value="CdaR-like_regulators"/>
</dbReference>
<gene>
    <name evidence="5" type="ORF">HF999_06100</name>
</gene>
<accession>A0A846X1Y9</accession>
<dbReference type="Pfam" id="PF13556">
    <property type="entry name" value="HTH_30"/>
    <property type="match status" value="1"/>
</dbReference>
<protein>
    <submittedName>
        <fullName evidence="5">PucR family transcriptional regulator</fullName>
    </submittedName>
</protein>
<evidence type="ECO:0000256" key="1">
    <source>
        <dbReference type="ARBA" id="ARBA00006754"/>
    </source>
</evidence>
<feature type="domain" description="CdaR GGDEF-like" evidence="4">
    <location>
        <begin position="204"/>
        <end position="312"/>
    </location>
</feature>
<dbReference type="EMBL" id="JAAXOQ010000006">
    <property type="protein sequence ID" value="NKY17940.1"/>
    <property type="molecule type" value="Genomic_DNA"/>
</dbReference>
<feature type="domain" description="PucR C-terminal helix-turn-helix" evidence="2">
    <location>
        <begin position="363"/>
        <end position="420"/>
    </location>
</feature>
<evidence type="ECO:0000259" key="4">
    <source>
        <dbReference type="Pfam" id="PF17853"/>
    </source>
</evidence>
<dbReference type="InterPro" id="IPR025736">
    <property type="entry name" value="PucR_C-HTH_dom"/>
</dbReference>
<dbReference type="InterPro" id="IPR042070">
    <property type="entry name" value="PucR_C-HTH_sf"/>
</dbReference>
<dbReference type="InterPro" id="IPR025751">
    <property type="entry name" value="RsbRD_N_dom"/>
</dbReference>
<evidence type="ECO:0000259" key="2">
    <source>
        <dbReference type="Pfam" id="PF13556"/>
    </source>
</evidence>
<organism evidence="5 6">
    <name type="scientific">Tsukamurella spumae</name>
    <dbReference type="NCBI Taxonomy" id="44753"/>
    <lineage>
        <taxon>Bacteria</taxon>
        <taxon>Bacillati</taxon>
        <taxon>Actinomycetota</taxon>
        <taxon>Actinomycetes</taxon>
        <taxon>Mycobacteriales</taxon>
        <taxon>Tsukamurellaceae</taxon>
        <taxon>Tsukamurella</taxon>
    </lineage>
</organism>
<dbReference type="Gene3D" id="1.10.10.2840">
    <property type="entry name" value="PucR C-terminal helix-turn-helix domain"/>
    <property type="match status" value="1"/>
</dbReference>
<comment type="similarity">
    <text evidence="1">Belongs to the CdaR family.</text>
</comment>
<evidence type="ECO:0000313" key="6">
    <source>
        <dbReference type="Proteomes" id="UP000582646"/>
    </source>
</evidence>